<evidence type="ECO:0000313" key="3">
    <source>
        <dbReference type="Proteomes" id="UP000813824"/>
    </source>
</evidence>
<dbReference type="AlphaFoldDB" id="A0A8K0UEH6"/>
<evidence type="ECO:0000256" key="1">
    <source>
        <dbReference type="SAM" id="MobiDB-lite"/>
    </source>
</evidence>
<name>A0A8K0UEH6_9AGAR</name>
<gene>
    <name evidence="2" type="ORF">BXZ70DRAFT_634967</name>
</gene>
<proteinExistence type="predicted"/>
<feature type="region of interest" description="Disordered" evidence="1">
    <location>
        <begin position="841"/>
        <end position="863"/>
    </location>
</feature>
<keyword evidence="3" id="KW-1185">Reference proteome</keyword>
<feature type="compositionally biased region" description="Basic and acidic residues" evidence="1">
    <location>
        <begin position="851"/>
        <end position="863"/>
    </location>
</feature>
<evidence type="ECO:0000313" key="2">
    <source>
        <dbReference type="EMBL" id="KAH8081331.1"/>
    </source>
</evidence>
<sequence>MNFIAQIRSKTTIWWRRALCRSSLEEETDAESHTISHGLPLTETNDVEQTRRRSASRTRFFGPRRAESRSAIARYAQYGAQPIIRANHVILWTLRLLVSPIFTPMVTAHKKRLARSYPSANDVHMAAVLWLLETSTDPEIHVNSMLVAPDVIWTDAMFRSLFPVETLDLYLKQVAACFQGGRLKADSVDQVLSSCSSFLRVFWRMCQIDRGQATTDAWSRTSGATFVETYPAIMTALQSVELKDYARPAGEVWILRYMHLTLEHLCDASKPQNALISVNFPAETSSGASQLKNTTLSPNAPFTASFQFRTSNLLYLSYLSFQHAWVVPHCIVLLSEIQEYSASGGSSVDVQHFSLLATALLLGFEPTGDLADFLVTPEWSRQRGWRAAADYVLTELYSFLQWKWSGPRETPSIAWVFVVSKYDRLGSESLIVLTKIIHILRFATEILSKTWVMPSFYSAPLTVFATKLCSSRDTVGLEAVCQGVTDVMMLLSRTVEHAGYQDFDANEALRVILETAATLRLSSTGRLTRPAHPPHSDSFFLMQQTAFSIIQSSIARGHYRPTDVPSFSTDTCRWEVSHPGALDVSTIGEEDHVRISERDFSFIAVICAIKEATDSSDRADACTWFEDVQSVPLMRLWARIAHCWLIPIKSDAFSSEKVRRLSLEMLLDCERFRLPERSTWGEDLSVVQQVAFVTLWKNWATALARAAAGQDVDFSKLAESTRCVLAGMEMRDAAELEWYIRDTLEDTFPRQLMDIRERGVVDPSLAVVESLLAEKLDEIQRFKNTGLDGVRDTVNKIKKHTNISVVGKVPDERHTASSRKEQEEVQAPVVLDALDARETSMANTEGSDVVGKVENEVRSADCT</sequence>
<comment type="caution">
    <text evidence="2">The sequence shown here is derived from an EMBL/GenBank/DDBJ whole genome shotgun (WGS) entry which is preliminary data.</text>
</comment>
<organism evidence="2 3">
    <name type="scientific">Cristinia sonorae</name>
    <dbReference type="NCBI Taxonomy" id="1940300"/>
    <lineage>
        <taxon>Eukaryota</taxon>
        <taxon>Fungi</taxon>
        <taxon>Dikarya</taxon>
        <taxon>Basidiomycota</taxon>
        <taxon>Agaricomycotina</taxon>
        <taxon>Agaricomycetes</taxon>
        <taxon>Agaricomycetidae</taxon>
        <taxon>Agaricales</taxon>
        <taxon>Pleurotineae</taxon>
        <taxon>Stephanosporaceae</taxon>
        <taxon>Cristinia</taxon>
    </lineage>
</organism>
<reference evidence="2" key="1">
    <citation type="journal article" date="2021" name="New Phytol.">
        <title>Evolutionary innovations through gain and loss of genes in the ectomycorrhizal Boletales.</title>
        <authorList>
            <person name="Wu G."/>
            <person name="Miyauchi S."/>
            <person name="Morin E."/>
            <person name="Kuo A."/>
            <person name="Drula E."/>
            <person name="Varga T."/>
            <person name="Kohler A."/>
            <person name="Feng B."/>
            <person name="Cao Y."/>
            <person name="Lipzen A."/>
            <person name="Daum C."/>
            <person name="Hundley H."/>
            <person name="Pangilinan J."/>
            <person name="Johnson J."/>
            <person name="Barry K."/>
            <person name="LaButti K."/>
            <person name="Ng V."/>
            <person name="Ahrendt S."/>
            <person name="Min B."/>
            <person name="Choi I.G."/>
            <person name="Park H."/>
            <person name="Plett J.M."/>
            <person name="Magnuson J."/>
            <person name="Spatafora J.W."/>
            <person name="Nagy L.G."/>
            <person name="Henrissat B."/>
            <person name="Grigoriev I.V."/>
            <person name="Yang Z.L."/>
            <person name="Xu J."/>
            <person name="Martin F.M."/>
        </authorList>
    </citation>
    <scope>NUCLEOTIDE SEQUENCE</scope>
    <source>
        <strain evidence="2">KKN 215</strain>
    </source>
</reference>
<dbReference type="EMBL" id="JAEVFJ010000052">
    <property type="protein sequence ID" value="KAH8081331.1"/>
    <property type="molecule type" value="Genomic_DNA"/>
</dbReference>
<accession>A0A8K0UEH6</accession>
<feature type="region of interest" description="Disordered" evidence="1">
    <location>
        <begin position="31"/>
        <end position="57"/>
    </location>
</feature>
<dbReference type="Proteomes" id="UP000813824">
    <property type="component" value="Unassembled WGS sequence"/>
</dbReference>
<protein>
    <submittedName>
        <fullName evidence="2">Uncharacterized protein</fullName>
    </submittedName>
</protein>